<dbReference type="Proteomes" id="UP001139344">
    <property type="component" value="Unassembled WGS sequence"/>
</dbReference>
<dbReference type="EMBL" id="JAJSON010000018">
    <property type="protein sequence ID" value="MCG9971572.1"/>
    <property type="molecule type" value="Genomic_DNA"/>
</dbReference>
<feature type="domain" description="Lipid/polyisoprenoid-binding YceI-like" evidence="1">
    <location>
        <begin position="28"/>
        <end position="194"/>
    </location>
</feature>
<organism evidence="2 3">
    <name type="scientific">Christiangramia crocea</name>
    <dbReference type="NCBI Taxonomy" id="2904124"/>
    <lineage>
        <taxon>Bacteria</taxon>
        <taxon>Pseudomonadati</taxon>
        <taxon>Bacteroidota</taxon>
        <taxon>Flavobacteriia</taxon>
        <taxon>Flavobacteriales</taxon>
        <taxon>Flavobacteriaceae</taxon>
        <taxon>Christiangramia</taxon>
    </lineage>
</organism>
<dbReference type="SUPFAM" id="SSF101874">
    <property type="entry name" value="YceI-like"/>
    <property type="match status" value="1"/>
</dbReference>
<protein>
    <submittedName>
        <fullName evidence="2">YceI family protein</fullName>
    </submittedName>
</protein>
<dbReference type="SMART" id="SM00867">
    <property type="entry name" value="YceI"/>
    <property type="match status" value="1"/>
</dbReference>
<evidence type="ECO:0000313" key="2">
    <source>
        <dbReference type="EMBL" id="MCG9971572.1"/>
    </source>
</evidence>
<dbReference type="PANTHER" id="PTHR34406:SF1">
    <property type="entry name" value="PROTEIN YCEI"/>
    <property type="match status" value="1"/>
</dbReference>
<keyword evidence="3" id="KW-1185">Reference proteome</keyword>
<proteinExistence type="predicted"/>
<reference evidence="2" key="1">
    <citation type="submission" date="2021-12" db="EMBL/GenBank/DDBJ databases">
        <title>Description of Gramella crocea sp. nov., a new bacterium isolated from activated sludge.</title>
        <authorList>
            <person name="Zhang X."/>
        </authorList>
    </citation>
    <scope>NUCLEOTIDE SEQUENCE</scope>
    <source>
        <strain evidence="2">YB25</strain>
    </source>
</reference>
<dbReference type="PANTHER" id="PTHR34406">
    <property type="entry name" value="PROTEIN YCEI"/>
    <property type="match status" value="1"/>
</dbReference>
<name>A0A9X1UW75_9FLAO</name>
<dbReference type="Gene3D" id="2.40.128.110">
    <property type="entry name" value="Lipid/polyisoprenoid-binding, YceI-like"/>
    <property type="match status" value="1"/>
</dbReference>
<dbReference type="AlphaFoldDB" id="A0A9X1UW75"/>
<accession>A0A9X1UW75</accession>
<gene>
    <name evidence="2" type="ORF">LU635_07985</name>
</gene>
<evidence type="ECO:0000259" key="1">
    <source>
        <dbReference type="SMART" id="SM00867"/>
    </source>
</evidence>
<dbReference type="Pfam" id="PF04264">
    <property type="entry name" value="YceI"/>
    <property type="match status" value="1"/>
</dbReference>
<evidence type="ECO:0000313" key="3">
    <source>
        <dbReference type="Proteomes" id="UP001139344"/>
    </source>
</evidence>
<sequence length="195" mass="21322">MKSYGTIKVLITAMIVSIGMNMNLNAQSYTLNNKSSSLIVEGTSNIHDWTMEAESTSGTISAEMDEGKLEEIDALRFTAEAEGLKSGKSGMDKNAYKALNTSKYKKITYELKNVKEITGSNGNYKAKTTGSLEIAGVKKDIALNFNLTISPDKIILKGEHNLNMTDYGVEPPTAMFGTITTGETVKIKFETHFNK</sequence>
<dbReference type="RefSeq" id="WP_240097944.1">
    <property type="nucleotide sequence ID" value="NZ_JAJSON010000018.1"/>
</dbReference>
<comment type="caution">
    <text evidence="2">The sequence shown here is derived from an EMBL/GenBank/DDBJ whole genome shotgun (WGS) entry which is preliminary data.</text>
</comment>
<dbReference type="InterPro" id="IPR036761">
    <property type="entry name" value="TTHA0802/YceI-like_sf"/>
</dbReference>
<dbReference type="InterPro" id="IPR007372">
    <property type="entry name" value="Lipid/polyisoprenoid-bd_YceI"/>
</dbReference>